<comment type="caution">
    <text evidence="2">The sequence shown here is derived from an EMBL/GenBank/DDBJ whole genome shotgun (WGS) entry which is preliminary data.</text>
</comment>
<keyword evidence="3" id="KW-1185">Reference proteome</keyword>
<accession>A0ABW2NNT5</accession>
<dbReference type="PANTHER" id="PTHR42912:SF80">
    <property type="entry name" value="METHYLTRANSFERASE DOMAIN-CONTAINING PROTEIN"/>
    <property type="match status" value="1"/>
</dbReference>
<gene>
    <name evidence="2" type="ORF">ACFQPF_05145</name>
</gene>
<dbReference type="EMBL" id="JBHTCP010000009">
    <property type="protein sequence ID" value="MFC7371055.1"/>
    <property type="molecule type" value="Genomic_DNA"/>
</dbReference>
<dbReference type="SUPFAM" id="SSF53335">
    <property type="entry name" value="S-adenosyl-L-methionine-dependent methyltransferases"/>
    <property type="match status" value="1"/>
</dbReference>
<keyword evidence="2" id="KW-0489">Methyltransferase</keyword>
<dbReference type="Pfam" id="PF08241">
    <property type="entry name" value="Methyltransf_11"/>
    <property type="match status" value="1"/>
</dbReference>
<dbReference type="EC" id="2.1.1.-" evidence="2"/>
<dbReference type="Gene3D" id="3.40.50.150">
    <property type="entry name" value="Vaccinia Virus protein VP39"/>
    <property type="match status" value="1"/>
</dbReference>
<dbReference type="InterPro" id="IPR013216">
    <property type="entry name" value="Methyltransf_11"/>
</dbReference>
<protein>
    <submittedName>
        <fullName evidence="2">Class I SAM-dependent methyltransferase</fullName>
        <ecNumber evidence="2">2.1.1.-</ecNumber>
    </submittedName>
</protein>
<dbReference type="CDD" id="cd02440">
    <property type="entry name" value="AdoMet_MTases"/>
    <property type="match status" value="1"/>
</dbReference>
<dbReference type="RefSeq" id="WP_379747230.1">
    <property type="nucleotide sequence ID" value="NZ_JBHTCP010000009.1"/>
</dbReference>
<reference evidence="3" key="1">
    <citation type="journal article" date="2019" name="Int. J. Syst. Evol. Microbiol.">
        <title>The Global Catalogue of Microorganisms (GCM) 10K type strain sequencing project: providing services to taxonomists for standard genome sequencing and annotation.</title>
        <authorList>
            <consortium name="The Broad Institute Genomics Platform"/>
            <consortium name="The Broad Institute Genome Sequencing Center for Infectious Disease"/>
            <person name="Wu L."/>
            <person name="Ma J."/>
        </authorList>
    </citation>
    <scope>NUCLEOTIDE SEQUENCE [LARGE SCALE GENOMIC DNA]</scope>
    <source>
        <strain evidence="3">NBRC 106396</strain>
    </source>
</reference>
<dbReference type="GO" id="GO:0032259">
    <property type="term" value="P:methylation"/>
    <property type="evidence" value="ECO:0007669"/>
    <property type="project" value="UniProtKB-KW"/>
</dbReference>
<name>A0ABW2NNT5_9BACL</name>
<dbReference type="GO" id="GO:0008168">
    <property type="term" value="F:methyltransferase activity"/>
    <property type="evidence" value="ECO:0007669"/>
    <property type="project" value="UniProtKB-KW"/>
</dbReference>
<organism evidence="2 3">
    <name type="scientific">Fictibacillus iocasae</name>
    <dbReference type="NCBI Taxonomy" id="2715437"/>
    <lineage>
        <taxon>Bacteria</taxon>
        <taxon>Bacillati</taxon>
        <taxon>Bacillota</taxon>
        <taxon>Bacilli</taxon>
        <taxon>Bacillales</taxon>
        <taxon>Fictibacillaceae</taxon>
        <taxon>Fictibacillus</taxon>
    </lineage>
</organism>
<sequence>MNNTWNRVIYKAWAPFYDRVFNKGMFREAREAIFQRQLFSRSKRVLYVGVGTGADLAFLPSNKELKITAIDYSQDMLAQAAKHHQRKNIIFTQMDAQQLAFADESFDTIVASLILSVVPDADRAFQEMIRVLEKGGQIIIFDKFAPKGGKLSFVKKMMRPFISLAGTDIGLSFEKLVYPHRHAAEVFEDEDIMLGDMYRYIHLKKR</sequence>
<evidence type="ECO:0000313" key="3">
    <source>
        <dbReference type="Proteomes" id="UP001596549"/>
    </source>
</evidence>
<proteinExistence type="predicted"/>
<keyword evidence="2" id="KW-0808">Transferase</keyword>
<feature type="domain" description="Methyltransferase type 11" evidence="1">
    <location>
        <begin position="46"/>
        <end position="140"/>
    </location>
</feature>
<evidence type="ECO:0000259" key="1">
    <source>
        <dbReference type="Pfam" id="PF08241"/>
    </source>
</evidence>
<dbReference type="PANTHER" id="PTHR42912">
    <property type="entry name" value="METHYLTRANSFERASE"/>
    <property type="match status" value="1"/>
</dbReference>
<evidence type="ECO:0000313" key="2">
    <source>
        <dbReference type="EMBL" id="MFC7371055.1"/>
    </source>
</evidence>
<dbReference type="Proteomes" id="UP001596549">
    <property type="component" value="Unassembled WGS sequence"/>
</dbReference>
<dbReference type="InterPro" id="IPR050508">
    <property type="entry name" value="Methyltransf_Superfamily"/>
</dbReference>
<dbReference type="InterPro" id="IPR029063">
    <property type="entry name" value="SAM-dependent_MTases_sf"/>
</dbReference>